<proteinExistence type="predicted"/>
<keyword evidence="2" id="KW-1185">Reference proteome</keyword>
<dbReference type="EMBL" id="CAXLJM020000044">
    <property type="protein sequence ID" value="CAL8110320.1"/>
    <property type="molecule type" value="Genomic_DNA"/>
</dbReference>
<reference evidence="1 2" key="1">
    <citation type="submission" date="2024-08" db="EMBL/GenBank/DDBJ databases">
        <authorList>
            <person name="Cucini C."/>
            <person name="Frati F."/>
        </authorList>
    </citation>
    <scope>NUCLEOTIDE SEQUENCE [LARGE SCALE GENOMIC DNA]</scope>
</reference>
<sequence length="122" mass="13895">MKGFGIHGLTSDHINLQSEFSPRWFQPISVSSLLKVRIKESRVRQKKLGQLEGSPSSRATRIIGTYIVPPFTGWEQQPIYQCRPVFDYLNFSSGNILTSPRPSSKQISSRQPHPPLLYNQLI</sequence>
<accession>A0ABP1QRD6</accession>
<organism evidence="1 2">
    <name type="scientific">Orchesella dallaii</name>
    <dbReference type="NCBI Taxonomy" id="48710"/>
    <lineage>
        <taxon>Eukaryota</taxon>
        <taxon>Metazoa</taxon>
        <taxon>Ecdysozoa</taxon>
        <taxon>Arthropoda</taxon>
        <taxon>Hexapoda</taxon>
        <taxon>Collembola</taxon>
        <taxon>Entomobryomorpha</taxon>
        <taxon>Entomobryoidea</taxon>
        <taxon>Orchesellidae</taxon>
        <taxon>Orchesellinae</taxon>
        <taxon>Orchesella</taxon>
    </lineage>
</organism>
<evidence type="ECO:0000313" key="2">
    <source>
        <dbReference type="Proteomes" id="UP001642540"/>
    </source>
</evidence>
<gene>
    <name evidence="1" type="ORF">ODALV1_LOCUS14149</name>
</gene>
<protein>
    <submittedName>
        <fullName evidence="1">Uncharacterized protein</fullName>
    </submittedName>
</protein>
<name>A0ABP1QRD6_9HEXA</name>
<evidence type="ECO:0000313" key="1">
    <source>
        <dbReference type="EMBL" id="CAL8110320.1"/>
    </source>
</evidence>
<comment type="caution">
    <text evidence="1">The sequence shown here is derived from an EMBL/GenBank/DDBJ whole genome shotgun (WGS) entry which is preliminary data.</text>
</comment>
<dbReference type="Proteomes" id="UP001642540">
    <property type="component" value="Unassembled WGS sequence"/>
</dbReference>